<dbReference type="InterPro" id="IPR001789">
    <property type="entry name" value="Sig_transdc_resp-reg_receiver"/>
</dbReference>
<dbReference type="EMBL" id="BMOM01000038">
    <property type="protein sequence ID" value="GGM19869.1"/>
    <property type="molecule type" value="Genomic_DNA"/>
</dbReference>
<organism evidence="3 4">
    <name type="scientific">Deinococcus aerophilus</name>
    <dbReference type="NCBI Taxonomy" id="522488"/>
    <lineage>
        <taxon>Bacteria</taxon>
        <taxon>Thermotogati</taxon>
        <taxon>Deinococcota</taxon>
        <taxon>Deinococci</taxon>
        <taxon>Deinococcales</taxon>
        <taxon>Deinococcaceae</taxon>
        <taxon>Deinococcus</taxon>
    </lineage>
</organism>
<comment type="caution">
    <text evidence="3">The sequence shown here is derived from an EMBL/GenBank/DDBJ whole genome shotgun (WGS) entry which is preliminary data.</text>
</comment>
<evidence type="ECO:0000313" key="4">
    <source>
        <dbReference type="Proteomes" id="UP000661918"/>
    </source>
</evidence>
<proteinExistence type="predicted"/>
<dbReference type="InterPro" id="IPR052893">
    <property type="entry name" value="TCS_response_regulator"/>
</dbReference>
<reference evidence="4" key="1">
    <citation type="journal article" date="2019" name="Int. J. Syst. Evol. Microbiol.">
        <title>The Global Catalogue of Microorganisms (GCM) 10K type strain sequencing project: providing services to taxonomists for standard genome sequencing and annotation.</title>
        <authorList>
            <consortium name="The Broad Institute Genomics Platform"/>
            <consortium name="The Broad Institute Genome Sequencing Center for Infectious Disease"/>
            <person name="Wu L."/>
            <person name="Ma J."/>
        </authorList>
    </citation>
    <scope>NUCLEOTIDE SEQUENCE [LARGE SCALE GENOMIC DNA]</scope>
    <source>
        <strain evidence="4">JCM 15443</strain>
    </source>
</reference>
<dbReference type="InterPro" id="IPR011006">
    <property type="entry name" value="CheY-like_superfamily"/>
</dbReference>
<dbReference type="PROSITE" id="PS50110">
    <property type="entry name" value="RESPONSE_REGULATORY"/>
    <property type="match status" value="1"/>
</dbReference>
<keyword evidence="1" id="KW-0597">Phosphoprotein</keyword>
<feature type="domain" description="Response regulatory" evidence="2">
    <location>
        <begin position="6"/>
        <end position="126"/>
    </location>
</feature>
<name>A0ABQ2GZF1_9DEIO</name>
<feature type="modified residue" description="4-aspartylphosphate" evidence="1">
    <location>
        <position position="59"/>
    </location>
</feature>
<sequence length="137" mass="15183">MTLSFHYLLIDDSLHDQLLAQEAFDQLCPDCRLTCAASGEEALNLLRTGACQPDVILLDINMPGMNGFEVLEAMKDDARLSTIPIVMLSTSNAQDDIRKAYTLHASSYLAKSASFEGFLDQIETFLKYWQASRLSSG</sequence>
<evidence type="ECO:0000256" key="1">
    <source>
        <dbReference type="PROSITE-ProRule" id="PRU00169"/>
    </source>
</evidence>
<protein>
    <submittedName>
        <fullName evidence="3">Response regulator</fullName>
    </submittedName>
</protein>
<dbReference type="SUPFAM" id="SSF52172">
    <property type="entry name" value="CheY-like"/>
    <property type="match status" value="1"/>
</dbReference>
<dbReference type="Proteomes" id="UP000661918">
    <property type="component" value="Unassembled WGS sequence"/>
</dbReference>
<keyword evidence="4" id="KW-1185">Reference proteome</keyword>
<dbReference type="Pfam" id="PF00072">
    <property type="entry name" value="Response_reg"/>
    <property type="match status" value="1"/>
</dbReference>
<dbReference type="PANTHER" id="PTHR44520">
    <property type="entry name" value="RESPONSE REGULATOR RCP1-RELATED"/>
    <property type="match status" value="1"/>
</dbReference>
<accession>A0ABQ2GZF1</accession>
<evidence type="ECO:0000259" key="2">
    <source>
        <dbReference type="PROSITE" id="PS50110"/>
    </source>
</evidence>
<dbReference type="PANTHER" id="PTHR44520:SF2">
    <property type="entry name" value="RESPONSE REGULATOR RCP1"/>
    <property type="match status" value="1"/>
</dbReference>
<evidence type="ECO:0000313" key="3">
    <source>
        <dbReference type="EMBL" id="GGM19869.1"/>
    </source>
</evidence>
<dbReference type="SMART" id="SM00448">
    <property type="entry name" value="REC"/>
    <property type="match status" value="1"/>
</dbReference>
<dbReference type="CDD" id="cd17557">
    <property type="entry name" value="REC_Rcp-like"/>
    <property type="match status" value="1"/>
</dbReference>
<gene>
    <name evidence="3" type="ORF">GCM10010841_29850</name>
</gene>
<dbReference type="RefSeq" id="WP_188905152.1">
    <property type="nucleotide sequence ID" value="NZ_BMOM01000038.1"/>
</dbReference>
<dbReference type="Gene3D" id="3.40.50.2300">
    <property type="match status" value="1"/>
</dbReference>